<evidence type="ECO:0000313" key="3">
    <source>
        <dbReference type="Proteomes" id="UP000654401"/>
    </source>
</evidence>
<comment type="caution">
    <text evidence="2">The sequence shown here is derived from an EMBL/GenBank/DDBJ whole genome shotgun (WGS) entry which is preliminary data.</text>
</comment>
<dbReference type="PANTHER" id="PTHR38690">
    <property type="entry name" value="PROTEASE-RELATED"/>
    <property type="match status" value="1"/>
</dbReference>
<name>A0A8J6TS26_9GAMM</name>
<dbReference type="InterPro" id="IPR011836">
    <property type="entry name" value="YhdP"/>
</dbReference>
<dbReference type="EMBL" id="JACNFK010000016">
    <property type="protein sequence ID" value="MBC8519138.1"/>
    <property type="molecule type" value="Genomic_DNA"/>
</dbReference>
<evidence type="ECO:0000313" key="2">
    <source>
        <dbReference type="EMBL" id="MBC8519138.1"/>
    </source>
</evidence>
<proteinExistence type="predicted"/>
<organism evidence="2 3">
    <name type="scientific">Candidatus Thiopontia autotrophica</name>
    <dbReference type="NCBI Taxonomy" id="2841688"/>
    <lineage>
        <taxon>Bacteria</taxon>
        <taxon>Pseudomonadati</taxon>
        <taxon>Pseudomonadota</taxon>
        <taxon>Gammaproteobacteria</taxon>
        <taxon>Candidatus Thiopontia</taxon>
    </lineage>
</organism>
<evidence type="ECO:0000259" key="1">
    <source>
        <dbReference type="Pfam" id="PF13116"/>
    </source>
</evidence>
<feature type="domain" description="YhdP central" evidence="1">
    <location>
        <begin position="1"/>
        <end position="1287"/>
    </location>
</feature>
<protein>
    <submittedName>
        <fullName evidence="2">TIGR02099 family protein</fullName>
    </submittedName>
</protein>
<reference evidence="2 3" key="1">
    <citation type="submission" date="2020-08" db="EMBL/GenBank/DDBJ databases">
        <title>Bridging the membrane lipid divide: bacteria of the FCB group superphylum have the potential to synthesize archaeal ether lipids.</title>
        <authorList>
            <person name="Villanueva L."/>
            <person name="Von Meijenfeldt F.A.B."/>
            <person name="Westbye A.B."/>
            <person name="Yadav S."/>
            <person name="Hopmans E.C."/>
            <person name="Dutilh B.E."/>
            <person name="Sinninghe Damste J.S."/>
        </authorList>
    </citation>
    <scope>NUCLEOTIDE SEQUENCE [LARGE SCALE GENOMIC DNA]</scope>
    <source>
        <strain evidence="2">NIOZ-UU100</strain>
    </source>
</reference>
<accession>A0A8J6TS26</accession>
<dbReference type="Proteomes" id="UP000654401">
    <property type="component" value="Unassembled WGS sequence"/>
</dbReference>
<dbReference type="Pfam" id="PF13116">
    <property type="entry name" value="YhdP"/>
    <property type="match status" value="1"/>
</dbReference>
<dbReference type="PANTHER" id="PTHR38690:SF1">
    <property type="entry name" value="PROTEASE"/>
    <property type="match status" value="1"/>
</dbReference>
<sequence>MQFIRSLWGTFWILAATVLVTAALLTVLMRTVLPGTGLFHDDLESWIEAEIGVPLSIEDISLSLDGRMLDISVHHVILFDPESGKPQISFKSGGIRVDLLSSFGFGEVVTSVLSIERPKLSVVHHEDGSLTVDGFGGDGDGEVENLSSSSIGWLLSQPSVVVEDAEILITEKRFVNMQWHLSDVDLALVSSGYRHQATGSVIFGEQPSSPVKLDLEWFGDLFTPQGWDGQMHLQGDSIELAGLIGSKETPWLSLVQGSSDIEWWGEWLSGRLEKGRATFDRDDAFIESPGLAGGEFFWKKQQDQEWRLQMDSLVWGGEEDSKRKNHPASALIERKIDESGNDVLMGAIDRVHLVSSPTLSGLYATFTSGEYGVLASGDLQQIKFRSYPDSAGLMSGIEAQMDLAQISIHGLKSVDGYSVSGINGQLQVNGQEGIFSPAPGSVLLELDGIYTDPVKLDLHQSKIAWQQLKEGVLLSSKSLQASFGALRANGRAEILMPAGGGSPILDLQARVKADRVSDLMAQLPEQKMSPRLVRWLKNGLLSGELKEGTFLLKGALDSFPYAQGGGQFRTELQIHDLDLNYTDGWPIVTNGKALLSFDSESLQVKIDGGKIDGLPLNRLTLETKKLGKSPLKIYGQIVSDSKKLIHALGSTPLKRKSKRITSIASLEGDAILNLKIEVPIGVNVPVQANGFVELHNNRLVAEGMNISVNELHGNIEFDNDGVSIEHAKGEFLESPLLITAFSSGDDRQSELVINVEGELQKRSVEQWLNEGWEINISPFVGDEGDSPTSMVHWGGRIKIGIYENSSGIDDKTVGIDLHSDLKNIALSLPTPLAKSLNESWPTTLSLKFDNGDLQNLDLLSPDHAKVQFEYIKESDEWSGVVLLGDLESGDVIGDGERGLYVQGRVNQLNLGEWIKLQKEIMGGERDEFDHSRFNLQRVAIDAVEADLFGLRLDNLAMMANPHQDGYWGVGLSSDQLQGKAKVPVSEEDPMIVIMDRIWLGTEDGVEDKERDGEYLNVDTDLDLSLVPVMSVVSQDTRINGIDLGELNLQTRSTDNGIFFDDVTLDSEVMKVSAQGGWLQRSGSSLSRFNIHITGDQLGEMLTLFGYQGDIDKGQTSVQIKAEWPGNPADLSLGKMDGNLDISVGKGHLRDVDNSVGRVFGLLGIHTLTRRLSLDFSDITDKGMPFDIIEGSFELKNGHAHTRPEMKIDGPTSTIRIAGRTGIVAQDYDQIVSVSPKVSETLPATGALVGGPAGAAVGGVVLLYQKLFKKEGLITTRYTLTGSWDDPKLEPIKKKKAIPPVSEPFFP</sequence>
<dbReference type="InterPro" id="IPR025263">
    <property type="entry name" value="YhdP_central"/>
</dbReference>
<dbReference type="NCBIfam" id="TIGR02099">
    <property type="entry name" value="YhdP family protein"/>
    <property type="match status" value="1"/>
</dbReference>
<gene>
    <name evidence="2" type="ORF">H8D24_01835</name>
</gene>